<reference evidence="2 3" key="1">
    <citation type="journal article" date="2017" name="ISME J.">
        <title>Energy and carbon metabolisms in a deep terrestrial subsurface fluid microbial community.</title>
        <authorList>
            <person name="Momper L."/>
            <person name="Jungbluth S.P."/>
            <person name="Lee M.D."/>
            <person name="Amend J.P."/>
        </authorList>
    </citation>
    <scope>NUCLEOTIDE SEQUENCE [LARGE SCALE GENOMIC DNA]</scope>
    <source>
        <strain evidence="2">SURF_29</strain>
    </source>
</reference>
<keyword evidence="1" id="KW-0812">Transmembrane</keyword>
<evidence type="ECO:0000313" key="2">
    <source>
        <dbReference type="EMBL" id="RJO62020.1"/>
    </source>
</evidence>
<gene>
    <name evidence="2" type="ORF">C4544_00770</name>
</gene>
<organism evidence="2 3">
    <name type="scientific">candidate division WS5 bacterium</name>
    <dbReference type="NCBI Taxonomy" id="2093353"/>
    <lineage>
        <taxon>Bacteria</taxon>
        <taxon>candidate division WS5</taxon>
    </lineage>
</organism>
<keyword evidence="1" id="KW-0472">Membrane</keyword>
<accession>A0A419DG52</accession>
<dbReference type="AlphaFoldDB" id="A0A419DG52"/>
<sequence length="233" mass="25652">MIWRGFKKKDGYSITELVVVMGIIAILLPLSFGAYNSTRKQKYTQHVANITQINIRDTFIDIVSTKTVTGSPCDGGAPQIKALRIQLGEGESAPEEPLKKVAICQDTDGSLAASVAEEDISVSSGINYKQKIRTYFNTPWGTYPSNQAAGFLYLVFTSPYGKYYSYYTPETNPATANASFRNAGWEKNMDTDIYAPVSDLNLGYLKVYFNSDIGGGGTEHQIWITSVGNVELH</sequence>
<evidence type="ECO:0000256" key="1">
    <source>
        <dbReference type="SAM" id="Phobius"/>
    </source>
</evidence>
<feature type="transmembrane region" description="Helical" evidence="1">
    <location>
        <begin position="12"/>
        <end position="35"/>
    </location>
</feature>
<protein>
    <recommendedName>
        <fullName evidence="4">Prepilin-type N-terminal cleavage/methylation domain-containing protein</fullName>
    </recommendedName>
</protein>
<proteinExistence type="predicted"/>
<comment type="caution">
    <text evidence="2">The sequence shown here is derived from an EMBL/GenBank/DDBJ whole genome shotgun (WGS) entry which is preliminary data.</text>
</comment>
<dbReference type="Proteomes" id="UP000285655">
    <property type="component" value="Unassembled WGS sequence"/>
</dbReference>
<keyword evidence="1" id="KW-1133">Transmembrane helix</keyword>
<name>A0A419DG52_9BACT</name>
<dbReference type="EMBL" id="QZJW01000005">
    <property type="protein sequence ID" value="RJO62020.1"/>
    <property type="molecule type" value="Genomic_DNA"/>
</dbReference>
<evidence type="ECO:0008006" key="4">
    <source>
        <dbReference type="Google" id="ProtNLM"/>
    </source>
</evidence>
<evidence type="ECO:0000313" key="3">
    <source>
        <dbReference type="Proteomes" id="UP000285655"/>
    </source>
</evidence>